<keyword evidence="3" id="KW-1185">Reference proteome</keyword>
<dbReference type="AlphaFoldDB" id="A0A2P7SHX3"/>
<dbReference type="Proteomes" id="UP000240653">
    <property type="component" value="Unassembled WGS sequence"/>
</dbReference>
<dbReference type="EMBL" id="PXYL01000003">
    <property type="protein sequence ID" value="PSJ62089.1"/>
    <property type="molecule type" value="Genomic_DNA"/>
</dbReference>
<feature type="transmembrane region" description="Helical" evidence="1">
    <location>
        <begin position="130"/>
        <end position="148"/>
    </location>
</feature>
<feature type="transmembrane region" description="Helical" evidence="1">
    <location>
        <begin position="48"/>
        <end position="76"/>
    </location>
</feature>
<evidence type="ECO:0000313" key="2">
    <source>
        <dbReference type="EMBL" id="PSJ62089.1"/>
    </source>
</evidence>
<keyword evidence="1" id="KW-0472">Membrane</keyword>
<feature type="transmembrane region" description="Helical" evidence="1">
    <location>
        <begin position="88"/>
        <end position="110"/>
    </location>
</feature>
<evidence type="ECO:0000313" key="3">
    <source>
        <dbReference type="Proteomes" id="UP000240653"/>
    </source>
</evidence>
<gene>
    <name evidence="2" type="ORF">C7I85_07080</name>
</gene>
<sequence>MSKVLALIFRLAVILLGYIGASLAASAFINILALGALGAEPSDPVATASLVFTIPFTALFVAYYAFFPAVVAIFITEYLGKSDWLTHALGGGAAALVVVGALLANGNFWLGRFETDDFEAYWPPFEEPRTALLLLGAGLIGGIVYWLIAGRSAGSWQQDARQLP</sequence>
<name>A0A2P7SHX3_9HYPH</name>
<organism evidence="2 3">
    <name type="scientific">Pseudaminobacter soli</name>
    <name type="common">ex Li et al. 2025</name>
    <dbReference type="NCBI Taxonomy" id="1295366"/>
    <lineage>
        <taxon>Bacteria</taxon>
        <taxon>Pseudomonadati</taxon>
        <taxon>Pseudomonadota</taxon>
        <taxon>Alphaproteobacteria</taxon>
        <taxon>Hyphomicrobiales</taxon>
        <taxon>Phyllobacteriaceae</taxon>
        <taxon>Pseudaminobacter</taxon>
    </lineage>
</organism>
<comment type="caution">
    <text evidence="2">The sequence shown here is derived from an EMBL/GenBank/DDBJ whole genome shotgun (WGS) entry which is preliminary data.</text>
</comment>
<reference evidence="2 3" key="1">
    <citation type="submission" date="2018-03" db="EMBL/GenBank/DDBJ databases">
        <title>The draft genome of Mesorhizobium soli JCM 19897.</title>
        <authorList>
            <person name="Li L."/>
            <person name="Liu L."/>
            <person name="Liang L."/>
            <person name="Wang T."/>
            <person name="Zhang X."/>
        </authorList>
    </citation>
    <scope>NUCLEOTIDE SEQUENCE [LARGE SCALE GENOMIC DNA]</scope>
    <source>
        <strain evidence="2 3">JCM 19897</strain>
    </source>
</reference>
<keyword evidence="1" id="KW-0812">Transmembrane</keyword>
<protein>
    <submittedName>
        <fullName evidence="2">Uncharacterized protein</fullName>
    </submittedName>
</protein>
<accession>A0A2P7SHX3</accession>
<proteinExistence type="predicted"/>
<dbReference type="RefSeq" id="WP_106723267.1">
    <property type="nucleotide sequence ID" value="NZ_PXYL01000003.1"/>
</dbReference>
<dbReference type="OrthoDB" id="7906671at2"/>
<evidence type="ECO:0000256" key="1">
    <source>
        <dbReference type="SAM" id="Phobius"/>
    </source>
</evidence>
<keyword evidence="1" id="KW-1133">Transmembrane helix</keyword>